<dbReference type="PANTHER" id="PTHR35333">
    <property type="entry name" value="BETA-LACTAMASE"/>
    <property type="match status" value="1"/>
</dbReference>
<evidence type="ECO:0000259" key="3">
    <source>
        <dbReference type="Pfam" id="PF13354"/>
    </source>
</evidence>
<dbReference type="GO" id="GO:0008800">
    <property type="term" value="F:beta-lactamase activity"/>
    <property type="evidence" value="ECO:0007669"/>
    <property type="project" value="InterPro"/>
</dbReference>
<dbReference type="EMBL" id="JACJKS010000004">
    <property type="protein sequence ID" value="MBM6947919.1"/>
    <property type="molecule type" value="Genomic_DNA"/>
</dbReference>
<evidence type="ECO:0000313" key="4">
    <source>
        <dbReference type="EMBL" id="MBM6947919.1"/>
    </source>
</evidence>
<sequence>MELKKRLAAAAALLAGLGAMALHGMAAGESRMADAEEIYIEDYQSLVRRELEEGQEEMEQLADELEAMTADADGDWSIHVEDLDTGHAADIGGESAYAASLIKLYVMESTYAHMEEILEDDSARSGSAAKSREKVDSLLDRMITVSDNEAYNELVRLHSRKRSFREGCEKVSAYICEQGYDDTGIYHTLSPSETKREATEDRKNHTSPKDCARLLERIYDGTCVSQEASQQMLDLLLAQQLDTKIPADLPEEAEAANKTGETDEAQHDAAIVFGAETDYILSVMSEDLSNTEEAQERIREISGCVYEALNT</sequence>
<accession>A0A939BGH2</accession>
<comment type="caution">
    <text evidence="4">The sequence shown here is derived from an EMBL/GenBank/DDBJ whole genome shotgun (WGS) entry which is preliminary data.</text>
</comment>
<name>A0A939BGH2_9CLOT</name>
<keyword evidence="2" id="KW-0732">Signal</keyword>
<dbReference type="GO" id="GO:0046677">
    <property type="term" value="P:response to antibiotic"/>
    <property type="evidence" value="ECO:0007669"/>
    <property type="project" value="InterPro"/>
</dbReference>
<dbReference type="RefSeq" id="WP_204905964.1">
    <property type="nucleotide sequence ID" value="NZ_JACJKS010000004.1"/>
</dbReference>
<proteinExistence type="predicted"/>
<feature type="signal peptide" evidence="2">
    <location>
        <begin position="1"/>
        <end position="21"/>
    </location>
</feature>
<feature type="domain" description="Beta-lactamase class A catalytic" evidence="3">
    <location>
        <begin position="77"/>
        <end position="284"/>
    </location>
</feature>
<dbReference type="InterPro" id="IPR045155">
    <property type="entry name" value="Beta-lactam_cat"/>
</dbReference>
<organism evidence="4 5">
    <name type="scientific">Mordavella massiliensis</name>
    <dbReference type="NCBI Taxonomy" id="1871024"/>
    <lineage>
        <taxon>Bacteria</taxon>
        <taxon>Bacillati</taxon>
        <taxon>Bacillota</taxon>
        <taxon>Clostridia</taxon>
        <taxon>Eubacteriales</taxon>
        <taxon>Clostridiaceae</taxon>
        <taxon>Mordavella</taxon>
    </lineage>
</organism>
<feature type="coiled-coil region" evidence="1">
    <location>
        <begin position="44"/>
        <end position="71"/>
    </location>
</feature>
<dbReference type="SUPFAM" id="SSF56601">
    <property type="entry name" value="beta-lactamase/transpeptidase-like"/>
    <property type="match status" value="1"/>
</dbReference>
<protein>
    <submittedName>
        <fullName evidence="4">Serine hydrolase</fullName>
    </submittedName>
</protein>
<keyword evidence="1" id="KW-0175">Coiled coil</keyword>
<dbReference type="PANTHER" id="PTHR35333:SF3">
    <property type="entry name" value="BETA-LACTAMASE-TYPE TRANSPEPTIDASE FOLD CONTAINING PROTEIN"/>
    <property type="match status" value="1"/>
</dbReference>
<keyword evidence="4" id="KW-0378">Hydrolase</keyword>
<reference evidence="4" key="2">
    <citation type="journal article" date="2021" name="Sci. Rep.">
        <title>The distribution of antibiotic resistance genes in chicken gut microbiota commensals.</title>
        <authorList>
            <person name="Juricova H."/>
            <person name="Matiasovicova J."/>
            <person name="Kubasova T."/>
            <person name="Cejkova D."/>
            <person name="Rychlik I."/>
        </authorList>
    </citation>
    <scope>NUCLEOTIDE SEQUENCE</scope>
    <source>
        <strain evidence="4">An582</strain>
    </source>
</reference>
<dbReference type="Proteomes" id="UP000705508">
    <property type="component" value="Unassembled WGS sequence"/>
</dbReference>
<gene>
    <name evidence="4" type="ORF">H6A20_04460</name>
</gene>
<feature type="chain" id="PRO_5039666436" evidence="2">
    <location>
        <begin position="22"/>
        <end position="311"/>
    </location>
</feature>
<dbReference type="InterPro" id="IPR012338">
    <property type="entry name" value="Beta-lactam/transpept-like"/>
</dbReference>
<reference evidence="4" key="1">
    <citation type="submission" date="2020-08" db="EMBL/GenBank/DDBJ databases">
        <authorList>
            <person name="Cejkova D."/>
            <person name="Kubasova T."/>
            <person name="Jahodarova E."/>
            <person name="Rychlik I."/>
        </authorList>
    </citation>
    <scope>NUCLEOTIDE SEQUENCE</scope>
    <source>
        <strain evidence="4">An582</strain>
    </source>
</reference>
<evidence type="ECO:0000256" key="2">
    <source>
        <dbReference type="SAM" id="SignalP"/>
    </source>
</evidence>
<dbReference type="Pfam" id="PF13354">
    <property type="entry name" value="Beta-lactamase2"/>
    <property type="match status" value="1"/>
</dbReference>
<evidence type="ECO:0000256" key="1">
    <source>
        <dbReference type="SAM" id="Coils"/>
    </source>
</evidence>
<evidence type="ECO:0000313" key="5">
    <source>
        <dbReference type="Proteomes" id="UP000705508"/>
    </source>
</evidence>
<dbReference type="AlphaFoldDB" id="A0A939BGH2"/>
<dbReference type="InterPro" id="IPR000871">
    <property type="entry name" value="Beta-lactam_class-A"/>
</dbReference>
<dbReference type="Gene3D" id="3.40.710.10">
    <property type="entry name" value="DD-peptidase/beta-lactamase superfamily"/>
    <property type="match status" value="1"/>
</dbReference>
<dbReference type="GO" id="GO:0030655">
    <property type="term" value="P:beta-lactam antibiotic catabolic process"/>
    <property type="evidence" value="ECO:0007669"/>
    <property type="project" value="InterPro"/>
</dbReference>